<proteinExistence type="predicted"/>
<evidence type="ECO:0000313" key="5">
    <source>
        <dbReference type="Proteomes" id="UP000639772"/>
    </source>
</evidence>
<comment type="caution">
    <text evidence="3">The sequence shown here is derived from an EMBL/GenBank/DDBJ whole genome shotgun (WGS) entry which is preliminary data.</text>
</comment>
<dbReference type="Pfam" id="PF07816">
    <property type="entry name" value="DUF1645"/>
    <property type="match status" value="1"/>
</dbReference>
<accession>A0A835PS36</accession>
<evidence type="ECO:0000313" key="2">
    <source>
        <dbReference type="EMBL" id="KAG0455427.1"/>
    </source>
</evidence>
<dbReference type="InterPro" id="IPR012442">
    <property type="entry name" value="DUF1645_plant"/>
</dbReference>
<dbReference type="EMBL" id="JADCNL010000013">
    <property type="protein sequence ID" value="KAG0455427.1"/>
    <property type="molecule type" value="Genomic_DNA"/>
</dbReference>
<dbReference type="PANTHER" id="PTHR33095">
    <property type="entry name" value="OS07G0619500 PROTEIN"/>
    <property type="match status" value="1"/>
</dbReference>
<dbReference type="Proteomes" id="UP000636800">
    <property type="component" value="Chromosome 13"/>
</dbReference>
<sequence length="249" mass="27313">MPREVGDESPASPTVSFATRQIPEDDDVLHYADSPTQISAAPVTDVASASETGEDDVEFAFAVMDPDASPRVAADDIFFDGQIRSVYPIFDRGLLADSSQEGRTLRRLLIEERETTVTGSFSSPPSVDELEGIPEGTYCLWNPRRSPLPPDRCGKSGSTGTSRRWRVRDLVRRSQSDGRERFLFLKKGKGKGEVEIETDTCGRALPGRKGKGEEAKVAAGRRKSFLPYKVAILGFISNVNAVGRIHHPF</sequence>
<dbReference type="OrthoDB" id="666789at2759"/>
<evidence type="ECO:0000256" key="1">
    <source>
        <dbReference type="SAM" id="MobiDB-lite"/>
    </source>
</evidence>
<organism evidence="3 5">
    <name type="scientific">Vanilla planifolia</name>
    <name type="common">Vanilla</name>
    <dbReference type="NCBI Taxonomy" id="51239"/>
    <lineage>
        <taxon>Eukaryota</taxon>
        <taxon>Viridiplantae</taxon>
        <taxon>Streptophyta</taxon>
        <taxon>Embryophyta</taxon>
        <taxon>Tracheophyta</taxon>
        <taxon>Spermatophyta</taxon>
        <taxon>Magnoliopsida</taxon>
        <taxon>Liliopsida</taxon>
        <taxon>Asparagales</taxon>
        <taxon>Orchidaceae</taxon>
        <taxon>Vanilloideae</taxon>
        <taxon>Vanilleae</taxon>
        <taxon>Vanilla</taxon>
    </lineage>
</organism>
<gene>
    <name evidence="3" type="ORF">HPP92_024375</name>
    <name evidence="2" type="ORF">HPP92_024719</name>
</gene>
<dbReference type="Proteomes" id="UP000639772">
    <property type="component" value="Chromosome 13"/>
</dbReference>
<name>A0A835PS36_VANPL</name>
<dbReference type="AlphaFoldDB" id="A0A835PS36"/>
<keyword evidence="4" id="KW-1185">Reference proteome</keyword>
<evidence type="ECO:0000313" key="4">
    <source>
        <dbReference type="Proteomes" id="UP000636800"/>
    </source>
</evidence>
<dbReference type="PANTHER" id="PTHR33095:SF127">
    <property type="entry name" value="OS05G0578100 PROTEIN"/>
    <property type="match status" value="1"/>
</dbReference>
<evidence type="ECO:0000313" key="3">
    <source>
        <dbReference type="EMBL" id="KAG0456587.1"/>
    </source>
</evidence>
<feature type="region of interest" description="Disordered" evidence="1">
    <location>
        <begin position="1"/>
        <end position="23"/>
    </location>
</feature>
<dbReference type="EMBL" id="JADCNM010000013">
    <property type="protein sequence ID" value="KAG0456587.1"/>
    <property type="molecule type" value="Genomic_DNA"/>
</dbReference>
<reference evidence="4 5" key="1">
    <citation type="journal article" date="2020" name="Nat. Food">
        <title>A phased Vanilla planifolia genome enables genetic improvement of flavour and production.</title>
        <authorList>
            <person name="Hasing T."/>
            <person name="Tang H."/>
            <person name="Brym M."/>
            <person name="Khazi F."/>
            <person name="Huang T."/>
            <person name="Chambers A.H."/>
        </authorList>
    </citation>
    <scope>NUCLEOTIDE SEQUENCE [LARGE SCALE GENOMIC DNA]</scope>
    <source>
        <tissue evidence="3">Leaf</tissue>
    </source>
</reference>
<protein>
    <submittedName>
        <fullName evidence="3">Uncharacterized protein</fullName>
    </submittedName>
</protein>